<evidence type="ECO:0000256" key="1">
    <source>
        <dbReference type="SAM" id="MobiDB-lite"/>
    </source>
</evidence>
<feature type="region of interest" description="Disordered" evidence="1">
    <location>
        <begin position="205"/>
        <end position="295"/>
    </location>
</feature>
<name>A0AAJ0MHR7_9PEZI</name>
<dbReference type="EMBL" id="JAUIQD010000002">
    <property type="protein sequence ID" value="KAK3359569.1"/>
    <property type="molecule type" value="Genomic_DNA"/>
</dbReference>
<keyword evidence="3" id="KW-1185">Reference proteome</keyword>
<dbReference type="Proteomes" id="UP001275084">
    <property type="component" value="Unassembled WGS sequence"/>
</dbReference>
<dbReference type="AlphaFoldDB" id="A0AAJ0MHR7"/>
<feature type="compositionally biased region" description="Low complexity" evidence="1">
    <location>
        <begin position="219"/>
        <end position="282"/>
    </location>
</feature>
<protein>
    <recommendedName>
        <fullName evidence="4">Extracellular protein</fullName>
    </recommendedName>
</protein>
<reference evidence="2" key="1">
    <citation type="journal article" date="2023" name="Mol. Phylogenet. Evol.">
        <title>Genome-scale phylogeny and comparative genomics of the fungal order Sordariales.</title>
        <authorList>
            <person name="Hensen N."/>
            <person name="Bonometti L."/>
            <person name="Westerberg I."/>
            <person name="Brannstrom I.O."/>
            <person name="Guillou S."/>
            <person name="Cros-Aarteil S."/>
            <person name="Calhoun S."/>
            <person name="Haridas S."/>
            <person name="Kuo A."/>
            <person name="Mondo S."/>
            <person name="Pangilinan J."/>
            <person name="Riley R."/>
            <person name="LaButti K."/>
            <person name="Andreopoulos B."/>
            <person name="Lipzen A."/>
            <person name="Chen C."/>
            <person name="Yan M."/>
            <person name="Daum C."/>
            <person name="Ng V."/>
            <person name="Clum A."/>
            <person name="Steindorff A."/>
            <person name="Ohm R.A."/>
            <person name="Martin F."/>
            <person name="Silar P."/>
            <person name="Natvig D.O."/>
            <person name="Lalanne C."/>
            <person name="Gautier V."/>
            <person name="Ament-Velasquez S.L."/>
            <person name="Kruys A."/>
            <person name="Hutchinson M.I."/>
            <person name="Powell A.J."/>
            <person name="Barry K."/>
            <person name="Miller A.N."/>
            <person name="Grigoriev I.V."/>
            <person name="Debuchy R."/>
            <person name="Gladieux P."/>
            <person name="Hiltunen Thoren M."/>
            <person name="Johannesson H."/>
        </authorList>
    </citation>
    <scope>NUCLEOTIDE SEQUENCE</scope>
    <source>
        <strain evidence="2">CBS 955.72</strain>
    </source>
</reference>
<comment type="caution">
    <text evidence="2">The sequence shown here is derived from an EMBL/GenBank/DDBJ whole genome shotgun (WGS) entry which is preliminary data.</text>
</comment>
<gene>
    <name evidence="2" type="ORF">B0T25DRAFT_447104</name>
</gene>
<accession>A0AAJ0MHR7</accession>
<dbReference type="Gene3D" id="2.70.50.70">
    <property type="match status" value="1"/>
</dbReference>
<evidence type="ECO:0008006" key="4">
    <source>
        <dbReference type="Google" id="ProtNLM"/>
    </source>
</evidence>
<reference evidence="2" key="2">
    <citation type="submission" date="2023-06" db="EMBL/GenBank/DDBJ databases">
        <authorList>
            <consortium name="Lawrence Berkeley National Laboratory"/>
            <person name="Haridas S."/>
            <person name="Hensen N."/>
            <person name="Bonometti L."/>
            <person name="Westerberg I."/>
            <person name="Brannstrom I.O."/>
            <person name="Guillou S."/>
            <person name="Cros-Aarteil S."/>
            <person name="Calhoun S."/>
            <person name="Kuo A."/>
            <person name="Mondo S."/>
            <person name="Pangilinan J."/>
            <person name="Riley R."/>
            <person name="Labutti K."/>
            <person name="Andreopoulos B."/>
            <person name="Lipzen A."/>
            <person name="Chen C."/>
            <person name="Yanf M."/>
            <person name="Daum C."/>
            <person name="Ng V."/>
            <person name="Clum A."/>
            <person name="Steindorff A."/>
            <person name="Ohm R."/>
            <person name="Martin F."/>
            <person name="Silar P."/>
            <person name="Natvig D."/>
            <person name="Lalanne C."/>
            <person name="Gautier V."/>
            <person name="Ament-Velasquez S.L."/>
            <person name="Kruys A."/>
            <person name="Hutchinson M.I."/>
            <person name="Powell A.J."/>
            <person name="Barry K."/>
            <person name="Miller A.N."/>
            <person name="Grigoriev I.V."/>
            <person name="Debuchy R."/>
            <person name="Gladieux P."/>
            <person name="Thoren M.H."/>
            <person name="Johannesson H."/>
        </authorList>
    </citation>
    <scope>NUCLEOTIDE SEQUENCE</scope>
    <source>
        <strain evidence="2">CBS 955.72</strain>
    </source>
</reference>
<dbReference type="PANTHER" id="PTHR36182:SF1">
    <property type="entry name" value="PROTEIN, PUTATIVE (AFU_ORTHOLOGUE AFUA_6G10930)-RELATED"/>
    <property type="match status" value="1"/>
</dbReference>
<organism evidence="2 3">
    <name type="scientific">Lasiosphaeria hispida</name>
    <dbReference type="NCBI Taxonomy" id="260671"/>
    <lineage>
        <taxon>Eukaryota</taxon>
        <taxon>Fungi</taxon>
        <taxon>Dikarya</taxon>
        <taxon>Ascomycota</taxon>
        <taxon>Pezizomycotina</taxon>
        <taxon>Sordariomycetes</taxon>
        <taxon>Sordariomycetidae</taxon>
        <taxon>Sordariales</taxon>
        <taxon>Lasiosphaeriaceae</taxon>
        <taxon>Lasiosphaeria</taxon>
    </lineage>
</organism>
<proteinExistence type="predicted"/>
<evidence type="ECO:0000313" key="3">
    <source>
        <dbReference type="Proteomes" id="UP001275084"/>
    </source>
</evidence>
<sequence>MRFTHSFLGPLILGTGSRVLGHMLMSDPPSLRFKGNPHASNPDYSLTSPLQGADAYPCKGYHKLIGSPEGAPVATWGAGETHSMTIEGGAPHGGGSCQASISVDGGSTFRVIHSYVGGCPAGSQSTFSFTVPSDTPSTESALLGWTWFNNMGNREMYMDCAVVTIRGGSGGRGGGFSSLPAPLKANIGNGCSTVDSTNVLFPDPGPYVDRLGPGTPPVGSCGPAPSSNPGNGSGGDPSSEAGSSSGSPNYGSPDYYGNPGNSGNPGSPGSSGGMQSPGSMQPDPGNWTPGNTWPSGFNSAASEGLRVAASSILASAILTIFIHLFN</sequence>
<evidence type="ECO:0000313" key="2">
    <source>
        <dbReference type="EMBL" id="KAK3359569.1"/>
    </source>
</evidence>
<dbReference type="PANTHER" id="PTHR36182">
    <property type="entry name" value="PROTEIN, PUTATIVE (AFU_ORTHOLOGUE AFUA_6G10930)-RELATED"/>
    <property type="match status" value="1"/>
</dbReference>